<dbReference type="InterPro" id="IPR017930">
    <property type="entry name" value="Myb_dom"/>
</dbReference>
<dbReference type="SMART" id="SM00717">
    <property type="entry name" value="SANT"/>
    <property type="match status" value="2"/>
</dbReference>
<evidence type="ECO:0000313" key="11">
    <source>
        <dbReference type="Proteomes" id="UP000743370"/>
    </source>
</evidence>
<comment type="subcellular location">
    <subcellularLocation>
        <location evidence="1">Nucleus</location>
    </subcellularLocation>
</comment>
<evidence type="ECO:0000256" key="1">
    <source>
        <dbReference type="ARBA" id="ARBA00004123"/>
    </source>
</evidence>
<evidence type="ECO:0000256" key="4">
    <source>
        <dbReference type="ARBA" id="ARBA00023125"/>
    </source>
</evidence>
<evidence type="ECO:0000259" key="9">
    <source>
        <dbReference type="PROSITE" id="PS51294"/>
    </source>
</evidence>
<dbReference type="PROSITE" id="PS51294">
    <property type="entry name" value="HTH_MYB"/>
    <property type="match status" value="2"/>
</dbReference>
<keyword evidence="4" id="KW-0238">DNA-binding</keyword>
<dbReference type="GO" id="GO:0000981">
    <property type="term" value="F:DNA-binding transcription factor activity, RNA polymerase II-specific"/>
    <property type="evidence" value="ECO:0007669"/>
    <property type="project" value="TreeGrafter"/>
</dbReference>
<feature type="region of interest" description="Disordered" evidence="7">
    <location>
        <begin position="302"/>
        <end position="333"/>
    </location>
</feature>
<dbReference type="SUPFAM" id="SSF46689">
    <property type="entry name" value="Homeodomain-like"/>
    <property type="match status" value="1"/>
</dbReference>
<dbReference type="Proteomes" id="UP000743370">
    <property type="component" value="Unassembled WGS sequence"/>
</dbReference>
<evidence type="ECO:0000256" key="6">
    <source>
        <dbReference type="ARBA" id="ARBA00023242"/>
    </source>
</evidence>
<sequence length="497" mass="54703">MLMGTEILKERENSNGKAKPSILMCFEKKDVPAAATTPTFVSKSENMKAWPASVVYSSQENLTRYASSSSYSSSPPSMGMVYADMDSLSLCSNYGVVSSHQDCYVSNGGGSNWGLPFMREFLGRNFEEQPNSDGAEEGKGSDSSDDGGGEDSDKVNHNANNFNEENLNENSNSGSGHSKLCARGHWRPAEDSKLKELVALYGPQNWNLIAEKLEGRSGKSCRLRWFNQLDPRINRRAFSEEEEERLMQAHRIYGNKWAMIARLFPGRTDNAVKNHWHVIMARKYREQSSAYRRRRLSQSVYRRVEENTTSSNVSRDTATAGTEPPPPPYCLSLPNGGLANNNMPSFPYAAAPFHGVAAPPGGGGGVEYGLNGSPHMAASKEAISTTKLAPPHIAMYPQQTPLDFFSGGRSNDMVGEYFGQNHQQPSGFYSHYPQYLMLMQQHQNNHNFYGFSNSTAQILGSEASLSSVAEHRDQAMSSDPPDAIPPPFIDFLGVGAT</sequence>
<feature type="domain" description="Myb-like" evidence="8">
    <location>
        <begin position="230"/>
        <end position="280"/>
    </location>
</feature>
<dbReference type="Pfam" id="PF13921">
    <property type="entry name" value="Myb_DNA-bind_6"/>
    <property type="match status" value="1"/>
</dbReference>
<feature type="domain" description="HTH myb-type" evidence="9">
    <location>
        <begin position="183"/>
        <end position="229"/>
    </location>
</feature>
<protein>
    <submittedName>
        <fullName evidence="10">Transcription factor</fullName>
    </submittedName>
</protein>
<feature type="region of interest" description="Disordered" evidence="7">
    <location>
        <begin position="127"/>
        <end position="179"/>
    </location>
</feature>
<evidence type="ECO:0000256" key="7">
    <source>
        <dbReference type="SAM" id="MobiDB-lite"/>
    </source>
</evidence>
<dbReference type="PANTHER" id="PTHR45614:SF175">
    <property type="entry name" value="TRANSCRIPTION FACTOR MYB105-RELATED"/>
    <property type="match status" value="1"/>
</dbReference>
<feature type="domain" description="Myb-like" evidence="8">
    <location>
        <begin position="183"/>
        <end position="229"/>
    </location>
</feature>
<dbReference type="InterPro" id="IPR050560">
    <property type="entry name" value="MYB_TF"/>
</dbReference>
<evidence type="ECO:0000256" key="5">
    <source>
        <dbReference type="ARBA" id="ARBA00023163"/>
    </source>
</evidence>
<dbReference type="FunFam" id="1.10.10.60:FF:000356">
    <property type="entry name" value="MYB transcription factor"/>
    <property type="match status" value="1"/>
</dbReference>
<gene>
    <name evidence="10" type="ORF">HKW66_Vig0002020</name>
</gene>
<comment type="caution">
    <text evidence="10">The sequence shown here is derived from an EMBL/GenBank/DDBJ whole genome shotgun (WGS) entry which is preliminary data.</text>
</comment>
<dbReference type="PROSITE" id="PS50090">
    <property type="entry name" value="MYB_LIKE"/>
    <property type="match status" value="2"/>
</dbReference>
<dbReference type="Gene3D" id="1.10.10.60">
    <property type="entry name" value="Homeodomain-like"/>
    <property type="match status" value="2"/>
</dbReference>
<keyword evidence="3" id="KW-0805">Transcription regulation</keyword>
<proteinExistence type="predicted"/>
<feature type="compositionally biased region" description="Low complexity" evidence="7">
    <location>
        <begin position="157"/>
        <end position="175"/>
    </location>
</feature>
<dbReference type="InterPro" id="IPR009057">
    <property type="entry name" value="Homeodomain-like_sf"/>
</dbReference>
<evidence type="ECO:0000256" key="2">
    <source>
        <dbReference type="ARBA" id="ARBA00022737"/>
    </source>
</evidence>
<organism evidence="10 11">
    <name type="scientific">Phaseolus angularis</name>
    <name type="common">Azuki bean</name>
    <name type="synonym">Vigna angularis</name>
    <dbReference type="NCBI Taxonomy" id="3914"/>
    <lineage>
        <taxon>Eukaryota</taxon>
        <taxon>Viridiplantae</taxon>
        <taxon>Streptophyta</taxon>
        <taxon>Embryophyta</taxon>
        <taxon>Tracheophyta</taxon>
        <taxon>Spermatophyta</taxon>
        <taxon>Magnoliopsida</taxon>
        <taxon>eudicotyledons</taxon>
        <taxon>Gunneridae</taxon>
        <taxon>Pentapetalae</taxon>
        <taxon>rosids</taxon>
        <taxon>fabids</taxon>
        <taxon>Fabales</taxon>
        <taxon>Fabaceae</taxon>
        <taxon>Papilionoideae</taxon>
        <taxon>50 kb inversion clade</taxon>
        <taxon>NPAAA clade</taxon>
        <taxon>indigoferoid/millettioid clade</taxon>
        <taxon>Phaseoleae</taxon>
        <taxon>Vigna</taxon>
    </lineage>
</organism>
<dbReference type="AlphaFoldDB" id="A0A8T0LBZ7"/>
<reference evidence="10 11" key="1">
    <citation type="submission" date="2020-05" db="EMBL/GenBank/DDBJ databases">
        <title>Vigna angularis (adzuki bean) Var. LongXiaoDou No. 4 denovo assembly.</title>
        <authorList>
            <person name="Xiang H."/>
        </authorList>
    </citation>
    <scope>NUCLEOTIDE SEQUENCE [LARGE SCALE GENOMIC DNA]</scope>
    <source>
        <tissue evidence="10">Leaf</tissue>
    </source>
</reference>
<accession>A0A8T0LBZ7</accession>
<name>A0A8T0LBZ7_PHAAN</name>
<dbReference type="GO" id="GO:0000978">
    <property type="term" value="F:RNA polymerase II cis-regulatory region sequence-specific DNA binding"/>
    <property type="evidence" value="ECO:0007669"/>
    <property type="project" value="TreeGrafter"/>
</dbReference>
<keyword evidence="2" id="KW-0677">Repeat</keyword>
<evidence type="ECO:0000256" key="3">
    <source>
        <dbReference type="ARBA" id="ARBA00023015"/>
    </source>
</evidence>
<feature type="domain" description="HTH myb-type" evidence="9">
    <location>
        <begin position="230"/>
        <end position="284"/>
    </location>
</feature>
<dbReference type="GO" id="GO:0005634">
    <property type="term" value="C:nucleus"/>
    <property type="evidence" value="ECO:0007669"/>
    <property type="project" value="UniProtKB-SubCell"/>
</dbReference>
<keyword evidence="5" id="KW-0804">Transcription</keyword>
<dbReference type="CDD" id="cd00167">
    <property type="entry name" value="SANT"/>
    <property type="match status" value="2"/>
</dbReference>
<evidence type="ECO:0000259" key="8">
    <source>
        <dbReference type="PROSITE" id="PS50090"/>
    </source>
</evidence>
<dbReference type="FunFam" id="1.10.10.60:FF:000060">
    <property type="entry name" value="MYB transcription factor"/>
    <property type="match status" value="1"/>
</dbReference>
<evidence type="ECO:0000313" key="10">
    <source>
        <dbReference type="EMBL" id="KAG2409537.1"/>
    </source>
</evidence>
<keyword evidence="6" id="KW-0539">Nucleus</keyword>
<dbReference type="InterPro" id="IPR001005">
    <property type="entry name" value="SANT/Myb"/>
</dbReference>
<dbReference type="EMBL" id="JABFOF010000001">
    <property type="protein sequence ID" value="KAG2409537.1"/>
    <property type="molecule type" value="Genomic_DNA"/>
</dbReference>
<feature type="compositionally biased region" description="Polar residues" evidence="7">
    <location>
        <begin position="307"/>
        <end position="320"/>
    </location>
</feature>
<dbReference type="PANTHER" id="PTHR45614">
    <property type="entry name" value="MYB PROTEIN-RELATED"/>
    <property type="match status" value="1"/>
</dbReference>